<protein>
    <submittedName>
        <fullName evidence="3">Uncharacterized protein</fullName>
    </submittedName>
</protein>
<proteinExistence type="predicted"/>
<feature type="region of interest" description="Disordered" evidence="1">
    <location>
        <begin position="451"/>
        <end position="473"/>
    </location>
</feature>
<dbReference type="Proteomes" id="UP001302321">
    <property type="component" value="Unassembled WGS sequence"/>
</dbReference>
<evidence type="ECO:0000256" key="1">
    <source>
        <dbReference type="SAM" id="MobiDB-lite"/>
    </source>
</evidence>
<keyword evidence="2" id="KW-0472">Membrane</keyword>
<dbReference type="EMBL" id="MU866409">
    <property type="protein sequence ID" value="KAK4172596.1"/>
    <property type="molecule type" value="Genomic_DNA"/>
</dbReference>
<sequence length="473" mass="53708">MKPESVPTHFAVLRHTEDGAWKSETKAWDNWDEVLMSVGQLRFQVIFAPLKDIAGENGALNSPVKTHTPLVSSILSALHLPAFLFRKICVASNGYSGCQPILNPSTGQLEHYIHFSHFSVKQIFENLRPISRSLRHDAVLDKKSYIGNAAPVHTTDTRNFGWLWYEMAIFTLWTPSSPGNPTKGNITMWCSGLHDDLQQSFITALEIATKEQRLTNRDPYTLLSIFLEELLCAYDRSVWAMRDHVSKWESDRDERAVNVNYPHLNELVRHGTHISETLTTAIKSITRVQEDHLQFLSAISPTQTPNPWTSIAATAKTTFCASILKSLLSRSEANMARLSNERDLAFHLASQRDSKVQMRMGLDSRQESIAMKAIAVITMTFLPTTFVSAVFSTTFFRYDKDEMGREEYTISENFWVFWAFSVPLTAGTVMLWFFWDRYRMKKGRGTGEWGGWDLEGGDTTTKKGDGEVGKKDM</sequence>
<keyword evidence="2" id="KW-1133">Transmembrane helix</keyword>
<reference evidence="3" key="1">
    <citation type="journal article" date="2023" name="Mol. Phylogenet. Evol.">
        <title>Genome-scale phylogeny and comparative genomics of the fungal order Sordariales.</title>
        <authorList>
            <person name="Hensen N."/>
            <person name="Bonometti L."/>
            <person name="Westerberg I."/>
            <person name="Brannstrom I.O."/>
            <person name="Guillou S."/>
            <person name="Cros-Aarteil S."/>
            <person name="Calhoun S."/>
            <person name="Haridas S."/>
            <person name="Kuo A."/>
            <person name="Mondo S."/>
            <person name="Pangilinan J."/>
            <person name="Riley R."/>
            <person name="LaButti K."/>
            <person name="Andreopoulos B."/>
            <person name="Lipzen A."/>
            <person name="Chen C."/>
            <person name="Yan M."/>
            <person name="Daum C."/>
            <person name="Ng V."/>
            <person name="Clum A."/>
            <person name="Steindorff A."/>
            <person name="Ohm R.A."/>
            <person name="Martin F."/>
            <person name="Silar P."/>
            <person name="Natvig D.O."/>
            <person name="Lalanne C."/>
            <person name="Gautier V."/>
            <person name="Ament-Velasquez S.L."/>
            <person name="Kruys A."/>
            <person name="Hutchinson M.I."/>
            <person name="Powell A.J."/>
            <person name="Barry K."/>
            <person name="Miller A.N."/>
            <person name="Grigoriev I.V."/>
            <person name="Debuchy R."/>
            <person name="Gladieux P."/>
            <person name="Hiltunen Thoren M."/>
            <person name="Johannesson H."/>
        </authorList>
    </citation>
    <scope>NUCLEOTIDE SEQUENCE</scope>
    <source>
        <strain evidence="3">CBS 892.96</strain>
    </source>
</reference>
<feature type="compositionally biased region" description="Basic and acidic residues" evidence="1">
    <location>
        <begin position="460"/>
        <end position="473"/>
    </location>
</feature>
<evidence type="ECO:0000256" key="2">
    <source>
        <dbReference type="SAM" id="Phobius"/>
    </source>
</evidence>
<reference evidence="3" key="2">
    <citation type="submission" date="2023-05" db="EMBL/GenBank/DDBJ databases">
        <authorList>
            <consortium name="Lawrence Berkeley National Laboratory"/>
            <person name="Steindorff A."/>
            <person name="Hensen N."/>
            <person name="Bonometti L."/>
            <person name="Westerberg I."/>
            <person name="Brannstrom I.O."/>
            <person name="Guillou S."/>
            <person name="Cros-Aarteil S."/>
            <person name="Calhoun S."/>
            <person name="Haridas S."/>
            <person name="Kuo A."/>
            <person name="Mondo S."/>
            <person name="Pangilinan J."/>
            <person name="Riley R."/>
            <person name="Labutti K."/>
            <person name="Andreopoulos B."/>
            <person name="Lipzen A."/>
            <person name="Chen C."/>
            <person name="Yanf M."/>
            <person name="Daum C."/>
            <person name="Ng V."/>
            <person name="Clum A."/>
            <person name="Ohm R."/>
            <person name="Martin F."/>
            <person name="Silar P."/>
            <person name="Natvig D."/>
            <person name="Lalanne C."/>
            <person name="Gautier V."/>
            <person name="Ament-Velasquez S.L."/>
            <person name="Kruys A."/>
            <person name="Hutchinson M.I."/>
            <person name="Powell A.J."/>
            <person name="Barry K."/>
            <person name="Miller A.N."/>
            <person name="Grigoriev I.V."/>
            <person name="Debuchy R."/>
            <person name="Gladieux P."/>
            <person name="Thoren M.H."/>
            <person name="Johannesson H."/>
        </authorList>
    </citation>
    <scope>NUCLEOTIDE SEQUENCE</scope>
    <source>
        <strain evidence="3">CBS 892.96</strain>
    </source>
</reference>
<name>A0AAN7A280_9PEZI</name>
<dbReference type="Gene3D" id="1.20.58.340">
    <property type="entry name" value="Magnesium transport protein CorA, transmembrane region"/>
    <property type="match status" value="1"/>
</dbReference>
<comment type="caution">
    <text evidence="3">The sequence shown here is derived from an EMBL/GenBank/DDBJ whole genome shotgun (WGS) entry which is preliminary data.</text>
</comment>
<keyword evidence="2" id="KW-0812">Transmembrane</keyword>
<keyword evidence="4" id="KW-1185">Reference proteome</keyword>
<feature type="transmembrane region" description="Helical" evidence="2">
    <location>
        <begin position="415"/>
        <end position="435"/>
    </location>
</feature>
<feature type="transmembrane region" description="Helical" evidence="2">
    <location>
        <begin position="369"/>
        <end position="395"/>
    </location>
</feature>
<gene>
    <name evidence="3" type="ORF">QBC36DRAFT_247220</name>
</gene>
<organism evidence="3 4">
    <name type="scientific">Triangularia setosa</name>
    <dbReference type="NCBI Taxonomy" id="2587417"/>
    <lineage>
        <taxon>Eukaryota</taxon>
        <taxon>Fungi</taxon>
        <taxon>Dikarya</taxon>
        <taxon>Ascomycota</taxon>
        <taxon>Pezizomycotina</taxon>
        <taxon>Sordariomycetes</taxon>
        <taxon>Sordariomycetidae</taxon>
        <taxon>Sordariales</taxon>
        <taxon>Podosporaceae</taxon>
        <taxon>Triangularia</taxon>
    </lineage>
</organism>
<accession>A0AAN7A280</accession>
<evidence type="ECO:0000313" key="3">
    <source>
        <dbReference type="EMBL" id="KAK4172596.1"/>
    </source>
</evidence>
<dbReference type="AlphaFoldDB" id="A0AAN7A280"/>
<evidence type="ECO:0000313" key="4">
    <source>
        <dbReference type="Proteomes" id="UP001302321"/>
    </source>
</evidence>